<dbReference type="RefSeq" id="WP_213237547.1">
    <property type="nucleotide sequence ID" value="NZ_JAHBCL010000023.1"/>
</dbReference>
<dbReference type="SMART" id="SM00418">
    <property type="entry name" value="HTH_ARSR"/>
    <property type="match status" value="1"/>
</dbReference>
<sequence>MKKQYTVSVESNLYLETIFHIEDNNPMFSDQLRATLSENERSVLTKMQNDKSFSHSEFIVFSDKKDFDSVVDFIRNLDIREYAYYCNHENTPLEAFQSIDEEDWINARDGAIAIINSAKILLNFDDSVYEEKINQISDDFQELSPLNIAQKIMGKKFRRISDYKYYYFVPIVSIEKSMRLFNDDELWTIFPNHLKAEALTIEQIEKIMKVMSDSTRLKIIKMLSHESLYGKEIAERLGLKAPTVTHHIMQLIDVGLLSVEQVAQIKYFSLNQINYDTFIEALNAYRNTL</sequence>
<protein>
    <submittedName>
        <fullName evidence="5">Winged helix-turn-helix transcriptional regulator</fullName>
    </submittedName>
</protein>
<feature type="domain" description="HTH arsR-type" evidence="4">
    <location>
        <begin position="196"/>
        <end position="289"/>
    </location>
</feature>
<evidence type="ECO:0000313" key="5">
    <source>
        <dbReference type="EMBL" id="MBS7527688.1"/>
    </source>
</evidence>
<keyword evidence="2" id="KW-0238">DNA-binding</keyword>
<dbReference type="Proteomes" id="UP000746471">
    <property type="component" value="Unassembled WGS sequence"/>
</dbReference>
<dbReference type="InterPro" id="IPR001845">
    <property type="entry name" value="HTH_ArsR_DNA-bd_dom"/>
</dbReference>
<evidence type="ECO:0000256" key="2">
    <source>
        <dbReference type="ARBA" id="ARBA00023125"/>
    </source>
</evidence>
<evidence type="ECO:0000313" key="6">
    <source>
        <dbReference type="Proteomes" id="UP000746471"/>
    </source>
</evidence>
<dbReference type="PANTHER" id="PTHR33154">
    <property type="entry name" value="TRANSCRIPTIONAL REGULATOR, ARSR FAMILY"/>
    <property type="match status" value="1"/>
</dbReference>
<gene>
    <name evidence="5" type="ORF">KHM83_13460</name>
</gene>
<comment type="caution">
    <text evidence="5">The sequence shown here is derived from an EMBL/GenBank/DDBJ whole genome shotgun (WGS) entry which is preliminary data.</text>
</comment>
<dbReference type="InterPro" id="IPR036390">
    <property type="entry name" value="WH_DNA-bd_sf"/>
</dbReference>
<dbReference type="InterPro" id="IPR036388">
    <property type="entry name" value="WH-like_DNA-bd_sf"/>
</dbReference>
<reference evidence="5 6" key="1">
    <citation type="submission" date="2021-05" db="EMBL/GenBank/DDBJ databases">
        <title>Fusibacter ferrireducens sp. nov., an anaerobic, sulfur- and Fe-reducing bacterium isolated from the mangrove sediment.</title>
        <authorList>
            <person name="Qiu D."/>
        </authorList>
    </citation>
    <scope>NUCLEOTIDE SEQUENCE [LARGE SCALE GENOMIC DNA]</scope>
    <source>
        <strain evidence="5 6">DSM 12116</strain>
    </source>
</reference>
<dbReference type="Pfam" id="PF01022">
    <property type="entry name" value="HTH_5"/>
    <property type="match status" value="1"/>
</dbReference>
<keyword evidence="1" id="KW-0805">Transcription regulation</keyword>
<organism evidence="5 6">
    <name type="scientific">Fusibacter paucivorans</name>
    <dbReference type="NCBI Taxonomy" id="76009"/>
    <lineage>
        <taxon>Bacteria</taxon>
        <taxon>Bacillati</taxon>
        <taxon>Bacillota</taxon>
        <taxon>Clostridia</taxon>
        <taxon>Eubacteriales</taxon>
        <taxon>Eubacteriales Family XII. Incertae Sedis</taxon>
        <taxon>Fusibacter</taxon>
    </lineage>
</organism>
<dbReference type="PROSITE" id="PS50987">
    <property type="entry name" value="HTH_ARSR_2"/>
    <property type="match status" value="1"/>
</dbReference>
<proteinExistence type="predicted"/>
<dbReference type="Gene3D" id="1.10.10.10">
    <property type="entry name" value="Winged helix-like DNA-binding domain superfamily/Winged helix DNA-binding domain"/>
    <property type="match status" value="1"/>
</dbReference>
<dbReference type="InterPro" id="IPR051081">
    <property type="entry name" value="HTH_MetalResp_TranReg"/>
</dbReference>
<keyword evidence="3" id="KW-0804">Transcription</keyword>
<dbReference type="CDD" id="cd00090">
    <property type="entry name" value="HTH_ARSR"/>
    <property type="match status" value="1"/>
</dbReference>
<name>A0ABS5PRI7_9FIRM</name>
<dbReference type="PRINTS" id="PR00778">
    <property type="entry name" value="HTHARSR"/>
</dbReference>
<accession>A0ABS5PRI7</accession>
<keyword evidence="6" id="KW-1185">Reference proteome</keyword>
<evidence type="ECO:0000256" key="3">
    <source>
        <dbReference type="ARBA" id="ARBA00023163"/>
    </source>
</evidence>
<dbReference type="InterPro" id="IPR011991">
    <property type="entry name" value="ArsR-like_HTH"/>
</dbReference>
<evidence type="ECO:0000259" key="4">
    <source>
        <dbReference type="PROSITE" id="PS50987"/>
    </source>
</evidence>
<evidence type="ECO:0000256" key="1">
    <source>
        <dbReference type="ARBA" id="ARBA00023015"/>
    </source>
</evidence>
<dbReference type="EMBL" id="JAHBCL010000023">
    <property type="protein sequence ID" value="MBS7527688.1"/>
    <property type="molecule type" value="Genomic_DNA"/>
</dbReference>
<dbReference type="PANTHER" id="PTHR33154:SF33">
    <property type="entry name" value="TRANSCRIPTIONAL REPRESSOR SDPR"/>
    <property type="match status" value="1"/>
</dbReference>
<dbReference type="SUPFAM" id="SSF46785">
    <property type="entry name" value="Winged helix' DNA-binding domain"/>
    <property type="match status" value="1"/>
</dbReference>